<dbReference type="Proteomes" id="UP000253551">
    <property type="component" value="Unassembled WGS sequence"/>
</dbReference>
<keyword evidence="3" id="KW-0732">Signal</keyword>
<gene>
    <name evidence="4" type="ORF">CU098_006563</name>
</gene>
<reference evidence="4 5" key="1">
    <citation type="journal article" date="2018" name="G3 (Bethesda)">
        <title>Phylogenetic and Phylogenomic Definition of Rhizopus Species.</title>
        <authorList>
            <person name="Gryganskyi A.P."/>
            <person name="Golan J."/>
            <person name="Dolatabadi S."/>
            <person name="Mondo S."/>
            <person name="Robb S."/>
            <person name="Idnurm A."/>
            <person name="Muszewska A."/>
            <person name="Steczkiewicz K."/>
            <person name="Masonjones S."/>
            <person name="Liao H.L."/>
            <person name="Gajdeczka M.T."/>
            <person name="Anike F."/>
            <person name="Vuek A."/>
            <person name="Anishchenko I.M."/>
            <person name="Voigt K."/>
            <person name="de Hoog G.S."/>
            <person name="Smith M.E."/>
            <person name="Heitman J."/>
            <person name="Vilgalys R."/>
            <person name="Stajich J.E."/>
        </authorList>
    </citation>
    <scope>NUCLEOTIDE SEQUENCE [LARGE SCALE GENOMIC DNA]</scope>
    <source>
        <strain evidence="4 5">LSU 92-RS-03</strain>
    </source>
</reference>
<feature type="transmembrane region" description="Helical" evidence="2">
    <location>
        <begin position="176"/>
        <end position="194"/>
    </location>
</feature>
<organism evidence="4 5">
    <name type="scientific">Rhizopus stolonifer</name>
    <name type="common">Rhizopus nigricans</name>
    <dbReference type="NCBI Taxonomy" id="4846"/>
    <lineage>
        <taxon>Eukaryota</taxon>
        <taxon>Fungi</taxon>
        <taxon>Fungi incertae sedis</taxon>
        <taxon>Mucoromycota</taxon>
        <taxon>Mucoromycotina</taxon>
        <taxon>Mucoromycetes</taxon>
        <taxon>Mucorales</taxon>
        <taxon>Mucorineae</taxon>
        <taxon>Rhizopodaceae</taxon>
        <taxon>Rhizopus</taxon>
    </lineage>
</organism>
<keyword evidence="5" id="KW-1185">Reference proteome</keyword>
<evidence type="ECO:0000256" key="2">
    <source>
        <dbReference type="SAM" id="Phobius"/>
    </source>
</evidence>
<evidence type="ECO:0000256" key="3">
    <source>
        <dbReference type="SAM" id="SignalP"/>
    </source>
</evidence>
<feature type="signal peptide" evidence="3">
    <location>
        <begin position="1"/>
        <end position="18"/>
    </location>
</feature>
<protein>
    <submittedName>
        <fullName evidence="4">Uncharacterized protein</fullName>
    </submittedName>
</protein>
<accession>A0A367J7C5</accession>
<feature type="chain" id="PRO_5016952459" evidence="3">
    <location>
        <begin position="19"/>
        <end position="230"/>
    </location>
</feature>
<name>A0A367J7C5_RHIST</name>
<dbReference type="EMBL" id="PJQM01004122">
    <property type="protein sequence ID" value="RCH85631.1"/>
    <property type="molecule type" value="Genomic_DNA"/>
</dbReference>
<proteinExistence type="predicted"/>
<evidence type="ECO:0000313" key="4">
    <source>
        <dbReference type="EMBL" id="RCH85631.1"/>
    </source>
</evidence>
<sequence length="230" mass="27191">MKYILLLFFFFITSFVLAIEDNTSLFKEVEGRSIEDEDGMFESMQHVTEDEEYFDGDSSINEINHFREEDEEEEEEEDGGDDEEEEEYNVFQNADTSEYFDNFPRQQEQLNTEENTIIDQHNDEQPAEYVADLPLKETMSINIPWQRAEPKRVPASSNEFYQDMPITPNTTQKKEMNLMPVYAFVLLCLMVIVLKKTTKSHTDSAWHCKEEKEYSLPLHNRHFKSEMKSC</sequence>
<evidence type="ECO:0000256" key="1">
    <source>
        <dbReference type="SAM" id="MobiDB-lite"/>
    </source>
</evidence>
<comment type="caution">
    <text evidence="4">The sequence shown here is derived from an EMBL/GenBank/DDBJ whole genome shotgun (WGS) entry which is preliminary data.</text>
</comment>
<dbReference type="AlphaFoldDB" id="A0A367J7C5"/>
<keyword evidence="2" id="KW-1133">Transmembrane helix</keyword>
<keyword evidence="2" id="KW-0472">Membrane</keyword>
<evidence type="ECO:0000313" key="5">
    <source>
        <dbReference type="Proteomes" id="UP000253551"/>
    </source>
</evidence>
<dbReference type="OrthoDB" id="2239539at2759"/>
<keyword evidence="2" id="KW-0812">Transmembrane</keyword>
<feature type="region of interest" description="Disordered" evidence="1">
    <location>
        <begin position="65"/>
        <end position="87"/>
    </location>
</feature>
<feature type="compositionally biased region" description="Acidic residues" evidence="1">
    <location>
        <begin position="69"/>
        <end position="87"/>
    </location>
</feature>